<dbReference type="Pfam" id="PF13520">
    <property type="entry name" value="AA_permease_2"/>
    <property type="match status" value="1"/>
</dbReference>
<feature type="transmembrane region" description="Helical" evidence="6">
    <location>
        <begin position="128"/>
        <end position="146"/>
    </location>
</feature>
<evidence type="ECO:0000313" key="8">
    <source>
        <dbReference type="Proteomes" id="UP001202479"/>
    </source>
</evidence>
<feature type="transmembrane region" description="Helical" evidence="6">
    <location>
        <begin position="330"/>
        <end position="354"/>
    </location>
</feature>
<feature type="transmembrane region" description="Helical" evidence="6">
    <location>
        <begin position="477"/>
        <end position="501"/>
    </location>
</feature>
<dbReference type="GO" id="GO:0016020">
    <property type="term" value="C:membrane"/>
    <property type="evidence" value="ECO:0007669"/>
    <property type="project" value="UniProtKB-SubCell"/>
</dbReference>
<feature type="transmembrane region" description="Helical" evidence="6">
    <location>
        <begin position="87"/>
        <end position="107"/>
    </location>
</feature>
<gene>
    <name evidence="7" type="ORF">KGF56_004271</name>
</gene>
<evidence type="ECO:0000256" key="4">
    <source>
        <dbReference type="ARBA" id="ARBA00023136"/>
    </source>
</evidence>
<reference evidence="7" key="1">
    <citation type="journal article" date="2022" name="DNA Res.">
        <title>Genome analysis of five recently described species of the CUG-Ser clade uncovers Candida theae as a new hybrid lineage with pathogenic potential in the Candida parapsilosis species complex.</title>
        <authorList>
            <person name="Mixao V."/>
            <person name="Del Olmo V."/>
            <person name="Hegedusova E."/>
            <person name="Saus E."/>
            <person name="Pryszcz L."/>
            <person name="Cillingova A."/>
            <person name="Nosek J."/>
            <person name="Gabaldon T."/>
        </authorList>
    </citation>
    <scope>NUCLEOTIDE SEQUENCE</scope>
    <source>
        <strain evidence="7">CBS 10844</strain>
    </source>
</reference>
<dbReference type="GO" id="GO:0015179">
    <property type="term" value="F:L-amino acid transmembrane transporter activity"/>
    <property type="evidence" value="ECO:0007669"/>
    <property type="project" value="TreeGrafter"/>
</dbReference>
<protein>
    <submittedName>
        <fullName evidence="7">MUP1</fullName>
    </submittedName>
</protein>
<evidence type="ECO:0000256" key="2">
    <source>
        <dbReference type="ARBA" id="ARBA00022692"/>
    </source>
</evidence>
<comment type="caution">
    <text evidence="7">The sequence shown here is derived from an EMBL/GenBank/DDBJ whole genome shotgun (WGS) entry which is preliminary data.</text>
</comment>
<dbReference type="Gene3D" id="1.20.1740.10">
    <property type="entry name" value="Amino acid/polyamine transporter I"/>
    <property type="match status" value="1"/>
</dbReference>
<organism evidence="7 8">
    <name type="scientific">Candida oxycetoniae</name>
    <dbReference type="NCBI Taxonomy" id="497107"/>
    <lineage>
        <taxon>Eukaryota</taxon>
        <taxon>Fungi</taxon>
        <taxon>Dikarya</taxon>
        <taxon>Ascomycota</taxon>
        <taxon>Saccharomycotina</taxon>
        <taxon>Pichiomycetes</taxon>
        <taxon>Debaryomycetaceae</taxon>
        <taxon>Candida/Lodderomyces clade</taxon>
        <taxon>Candida</taxon>
    </lineage>
</organism>
<keyword evidence="4 6" id="KW-0472">Membrane</keyword>
<dbReference type="AlphaFoldDB" id="A0AAI9SUE1"/>
<evidence type="ECO:0000256" key="6">
    <source>
        <dbReference type="SAM" id="Phobius"/>
    </source>
</evidence>
<dbReference type="PANTHER" id="PTHR11785">
    <property type="entry name" value="AMINO ACID TRANSPORTER"/>
    <property type="match status" value="1"/>
</dbReference>
<feature type="transmembrane region" description="Helical" evidence="6">
    <location>
        <begin position="408"/>
        <end position="429"/>
    </location>
</feature>
<feature type="transmembrane region" description="Helical" evidence="6">
    <location>
        <begin position="240"/>
        <end position="257"/>
    </location>
</feature>
<sequence length="548" mass="59887">MGFSDVYKFSSSNTTEKQQDESIDNASQFTSGSEKEAGLIQTDKNVKEIGIVSASFLMLNRMLGAGVFSTGSTIYALSGSVGTSLMMWFAGTVIAFTGLLVYMELGTALPRNGGEKNYLEYMFRKPKFLITAMYAAYVFFLGWAAGNSIVVGEYILNAAGKEPGQWNSRGIGVAVISFAFLINAINIKAGLWLANALGIFKIVIVLFITVTGWVALGGGIKTNNFQPTGNFNNAFSGESPTGFGIVNALYNVIWSYVGYSNANYALGEIKNPQKVLKVAAPVAFIGLGIIYMFVNIAYFAVVPKEEIATSGRILAASFFKFAFGDKAETAASVFVALSAWANVMSVIFSQGRIIQQLGREGSLPFSRFFATSKPFNTPFVGLMQHWIVCIVTILAPPPGDAYNFILNLISYPLNVVNTVIAGGLIWIYYKKAKGQTEWNPPIKASLPVVVFFFLASLYLIVAPYIPPVKGQEVYKSMPYWIHAVVTWGIFGIGLIYWVCWVQILPRIGGYRLVAKEVLGSDGFWRNKIYKVSRDSIDANISEDGETVD</sequence>
<dbReference type="Proteomes" id="UP001202479">
    <property type="component" value="Unassembled WGS sequence"/>
</dbReference>
<accession>A0AAI9SUE1</accession>
<proteinExistence type="predicted"/>
<evidence type="ECO:0000256" key="1">
    <source>
        <dbReference type="ARBA" id="ARBA00004141"/>
    </source>
</evidence>
<evidence type="ECO:0000256" key="5">
    <source>
        <dbReference type="SAM" id="MobiDB-lite"/>
    </source>
</evidence>
<dbReference type="GeneID" id="73381886"/>
<name>A0AAI9SUE1_9ASCO</name>
<evidence type="ECO:0000256" key="3">
    <source>
        <dbReference type="ARBA" id="ARBA00022989"/>
    </source>
</evidence>
<evidence type="ECO:0000313" key="7">
    <source>
        <dbReference type="EMBL" id="KAI3403018.2"/>
    </source>
</evidence>
<keyword evidence="2 6" id="KW-0812">Transmembrane</keyword>
<feature type="transmembrane region" description="Helical" evidence="6">
    <location>
        <begin position="166"/>
        <end position="187"/>
    </location>
</feature>
<dbReference type="InterPro" id="IPR002293">
    <property type="entry name" value="AA/rel_permease1"/>
</dbReference>
<feature type="transmembrane region" description="Helical" evidence="6">
    <location>
        <begin position="199"/>
        <end position="220"/>
    </location>
</feature>
<feature type="transmembrane region" description="Helical" evidence="6">
    <location>
        <begin position="441"/>
        <end position="465"/>
    </location>
</feature>
<keyword evidence="3 6" id="KW-1133">Transmembrane helix</keyword>
<dbReference type="PIRSF" id="PIRSF006060">
    <property type="entry name" value="AA_transporter"/>
    <property type="match status" value="1"/>
</dbReference>
<dbReference type="InterPro" id="IPR050598">
    <property type="entry name" value="AminoAcid_Transporter"/>
</dbReference>
<dbReference type="RefSeq" id="XP_049178765.1">
    <property type="nucleotide sequence ID" value="XM_049325692.1"/>
</dbReference>
<feature type="region of interest" description="Disordered" evidence="5">
    <location>
        <begin position="1"/>
        <end position="30"/>
    </location>
</feature>
<feature type="transmembrane region" description="Helical" evidence="6">
    <location>
        <begin position="278"/>
        <end position="301"/>
    </location>
</feature>
<dbReference type="FunFam" id="1.20.1740.10:FF:000025">
    <property type="entry name" value="High-affinity methionine permease"/>
    <property type="match status" value="1"/>
</dbReference>
<dbReference type="PANTHER" id="PTHR11785:SF498">
    <property type="entry name" value="HIGH-AFFINITY METHIONINE PERMEASE"/>
    <property type="match status" value="1"/>
</dbReference>
<feature type="transmembrane region" description="Helical" evidence="6">
    <location>
        <begin position="375"/>
        <end position="396"/>
    </location>
</feature>
<comment type="subcellular location">
    <subcellularLocation>
        <location evidence="1">Membrane</location>
        <topology evidence="1">Multi-pass membrane protein</topology>
    </subcellularLocation>
</comment>
<dbReference type="EMBL" id="JAHUZD010000139">
    <property type="protein sequence ID" value="KAI3403018.2"/>
    <property type="molecule type" value="Genomic_DNA"/>
</dbReference>
<keyword evidence="8" id="KW-1185">Reference proteome</keyword>